<keyword evidence="2" id="KW-0378">Hydrolase</keyword>
<keyword evidence="2" id="KW-0540">Nuclease</keyword>
<sequence>IIKDERQLLSNLKSQIERANGLSPLSDTEWKQVISHLNTGTVFERAKQLRDKFPIKFDDGTSKHIFFLSSDPLKNSYQVTNQITVDHRNHNGRTSRFDV</sequence>
<name>A0AAJ2LRN3_9HYPH</name>
<dbReference type="RefSeq" id="WP_310866125.1">
    <property type="nucleotide sequence ID" value="NZ_JAVLSF010000346.1"/>
</dbReference>
<dbReference type="AlphaFoldDB" id="A0AAJ2LRN3"/>
<feature type="domain" description="Restriction endonuclease type I HsdR N-terminal" evidence="1">
    <location>
        <begin position="3"/>
        <end position="99"/>
    </location>
</feature>
<dbReference type="Proteomes" id="UP001268610">
    <property type="component" value="Unassembled WGS sequence"/>
</dbReference>
<dbReference type="GO" id="GO:0005524">
    <property type="term" value="F:ATP binding"/>
    <property type="evidence" value="ECO:0007669"/>
    <property type="project" value="UniProtKB-KW"/>
</dbReference>
<dbReference type="EMBL" id="JAVLSF010000346">
    <property type="protein sequence ID" value="MDR9777974.1"/>
    <property type="molecule type" value="Genomic_DNA"/>
</dbReference>
<evidence type="ECO:0000313" key="2">
    <source>
        <dbReference type="EMBL" id="MDR9777974.1"/>
    </source>
</evidence>
<keyword evidence="2" id="KW-0255">Endonuclease</keyword>
<feature type="non-terminal residue" evidence="2">
    <location>
        <position position="1"/>
    </location>
</feature>
<dbReference type="GO" id="GO:0009307">
    <property type="term" value="P:DNA restriction-modification system"/>
    <property type="evidence" value="ECO:0007669"/>
    <property type="project" value="UniProtKB-KW"/>
</dbReference>
<comment type="caution">
    <text evidence="2">The sequence shown here is derived from an EMBL/GenBank/DDBJ whole genome shotgun (WGS) entry which is preliminary data.</text>
</comment>
<dbReference type="InterPro" id="IPR007409">
    <property type="entry name" value="Restrct_endonuc_type1_HsdR_N"/>
</dbReference>
<dbReference type="GO" id="GO:0003677">
    <property type="term" value="F:DNA binding"/>
    <property type="evidence" value="ECO:0007669"/>
    <property type="project" value="UniProtKB-KW"/>
</dbReference>
<dbReference type="Pfam" id="PF04313">
    <property type="entry name" value="HSDR_N"/>
    <property type="match status" value="1"/>
</dbReference>
<protein>
    <submittedName>
        <fullName evidence="2">Type I restriction endonuclease</fullName>
    </submittedName>
</protein>
<dbReference type="Gene3D" id="3.90.640.50">
    <property type="match status" value="1"/>
</dbReference>
<reference evidence="2" key="1">
    <citation type="submission" date="2023-04" db="EMBL/GenBank/DDBJ databases">
        <title>Genomic characterization of faba bean (Vicia faba) microsymbionts in Mexican soils.</title>
        <authorList>
            <person name="Rivera Orduna F.N."/>
            <person name="Guevara-Luna J."/>
            <person name="Yan J."/>
            <person name="Arroyo-Herrera I."/>
            <person name="Li Y."/>
            <person name="Vasquez-Murrieta M.S."/>
            <person name="Wang E.T."/>
        </authorList>
    </citation>
    <scope>NUCLEOTIDE SEQUENCE</scope>
    <source>
        <strain evidence="2">CH26</strain>
    </source>
</reference>
<gene>
    <name evidence="2" type="ORF">RJJ65_36170</name>
</gene>
<organism evidence="2 3">
    <name type="scientific">Rhizobium hidalgonense</name>
    <dbReference type="NCBI Taxonomy" id="1538159"/>
    <lineage>
        <taxon>Bacteria</taxon>
        <taxon>Pseudomonadati</taxon>
        <taxon>Pseudomonadota</taxon>
        <taxon>Alphaproteobacteria</taxon>
        <taxon>Hyphomicrobiales</taxon>
        <taxon>Rhizobiaceae</taxon>
        <taxon>Rhizobium/Agrobacterium group</taxon>
        <taxon>Rhizobium</taxon>
    </lineage>
</organism>
<accession>A0AAJ2LRN3</accession>
<dbReference type="GO" id="GO:0009035">
    <property type="term" value="F:type I site-specific deoxyribonuclease activity"/>
    <property type="evidence" value="ECO:0007669"/>
    <property type="project" value="UniProtKB-EC"/>
</dbReference>
<evidence type="ECO:0000313" key="3">
    <source>
        <dbReference type="Proteomes" id="UP001268610"/>
    </source>
</evidence>
<proteinExistence type="predicted"/>
<evidence type="ECO:0000259" key="1">
    <source>
        <dbReference type="Pfam" id="PF04313"/>
    </source>
</evidence>
<feature type="non-terminal residue" evidence="2">
    <location>
        <position position="99"/>
    </location>
</feature>